<feature type="transmembrane region" description="Helical" evidence="11">
    <location>
        <begin position="174"/>
        <end position="192"/>
    </location>
</feature>
<dbReference type="InterPro" id="IPR013525">
    <property type="entry name" value="ABC2_TM"/>
</dbReference>
<evidence type="ECO:0000256" key="7">
    <source>
        <dbReference type="ARBA" id="ARBA00022903"/>
    </source>
</evidence>
<dbReference type="InterPro" id="IPR047817">
    <property type="entry name" value="ABC2_TM_bact-type"/>
</dbReference>
<name>W4M7T4_9BACT</name>
<evidence type="ECO:0000313" key="14">
    <source>
        <dbReference type="Proteomes" id="UP000019140"/>
    </source>
</evidence>
<keyword evidence="5" id="KW-0762">Sugar transport</keyword>
<evidence type="ECO:0000256" key="2">
    <source>
        <dbReference type="ARBA" id="ARBA00007783"/>
    </source>
</evidence>
<keyword evidence="14" id="KW-1185">Reference proteome</keyword>
<evidence type="ECO:0000256" key="11">
    <source>
        <dbReference type="RuleBase" id="RU361157"/>
    </source>
</evidence>
<keyword evidence="9" id="KW-0625">Polysaccharide transport</keyword>
<dbReference type="HOGENOM" id="CLU_060703_1_1_7"/>
<dbReference type="GO" id="GO:0015774">
    <property type="term" value="P:polysaccharide transport"/>
    <property type="evidence" value="ECO:0007669"/>
    <property type="project" value="UniProtKB-KW"/>
</dbReference>
<evidence type="ECO:0000256" key="4">
    <source>
        <dbReference type="ARBA" id="ARBA00022475"/>
    </source>
</evidence>
<comment type="similarity">
    <text evidence="2 11">Belongs to the ABC-2 integral membrane protein family.</text>
</comment>
<proteinExistence type="inferred from homology"/>
<dbReference type="GO" id="GO:0015920">
    <property type="term" value="P:lipopolysaccharide transport"/>
    <property type="evidence" value="ECO:0007669"/>
    <property type="project" value="TreeGrafter"/>
</dbReference>
<evidence type="ECO:0000256" key="6">
    <source>
        <dbReference type="ARBA" id="ARBA00022692"/>
    </source>
</evidence>
<dbReference type="InterPro" id="IPR000412">
    <property type="entry name" value="ABC_2_transport"/>
</dbReference>
<keyword evidence="8 11" id="KW-1133">Transmembrane helix</keyword>
<evidence type="ECO:0000256" key="10">
    <source>
        <dbReference type="ARBA" id="ARBA00023136"/>
    </source>
</evidence>
<dbReference type="PANTHER" id="PTHR30413:SF10">
    <property type="entry name" value="CAPSULE POLYSACCHARIDE EXPORT INNER-MEMBRANE PROTEIN CTRC"/>
    <property type="match status" value="1"/>
</dbReference>
<keyword evidence="6 11" id="KW-0812">Transmembrane</keyword>
<comment type="caution">
    <text evidence="11">Lacks conserved residue(s) required for the propagation of feature annotation.</text>
</comment>
<dbReference type="EMBL" id="AZHX01000699">
    <property type="protein sequence ID" value="ETX06404.1"/>
    <property type="molecule type" value="Genomic_DNA"/>
</dbReference>
<feature type="transmembrane region" description="Helical" evidence="11">
    <location>
        <begin position="44"/>
        <end position="65"/>
    </location>
</feature>
<feature type="transmembrane region" description="Helical" evidence="11">
    <location>
        <begin position="251"/>
        <end position="272"/>
    </location>
</feature>
<keyword evidence="10 11" id="KW-0472">Membrane</keyword>
<evidence type="ECO:0000256" key="3">
    <source>
        <dbReference type="ARBA" id="ARBA00022448"/>
    </source>
</evidence>
<evidence type="ECO:0000256" key="9">
    <source>
        <dbReference type="ARBA" id="ARBA00023047"/>
    </source>
</evidence>
<evidence type="ECO:0000256" key="5">
    <source>
        <dbReference type="ARBA" id="ARBA00022597"/>
    </source>
</evidence>
<reference evidence="13 14" key="1">
    <citation type="journal article" date="2014" name="Nature">
        <title>An environmental bacterial taxon with a large and distinct metabolic repertoire.</title>
        <authorList>
            <person name="Wilson M.C."/>
            <person name="Mori T."/>
            <person name="Ruckert C."/>
            <person name="Uria A.R."/>
            <person name="Helf M.J."/>
            <person name="Takada K."/>
            <person name="Gernert C."/>
            <person name="Steffens U.A."/>
            <person name="Heycke N."/>
            <person name="Schmitt S."/>
            <person name="Rinke C."/>
            <person name="Helfrich E.J."/>
            <person name="Brachmann A.O."/>
            <person name="Gurgui C."/>
            <person name="Wakimoto T."/>
            <person name="Kracht M."/>
            <person name="Crusemann M."/>
            <person name="Hentschel U."/>
            <person name="Abe I."/>
            <person name="Matsunaga S."/>
            <person name="Kalinowski J."/>
            <person name="Takeyama H."/>
            <person name="Piel J."/>
        </authorList>
    </citation>
    <scope>NUCLEOTIDE SEQUENCE [LARGE SCALE GENOMIC DNA]</scope>
    <source>
        <strain evidence="14">TSY2</strain>
    </source>
</reference>
<dbReference type="PIRSF" id="PIRSF006648">
    <property type="entry name" value="DrrB"/>
    <property type="match status" value="1"/>
</dbReference>
<keyword evidence="3 11" id="KW-0813">Transport</keyword>
<feature type="transmembrane region" description="Helical" evidence="11">
    <location>
        <begin position="85"/>
        <end position="102"/>
    </location>
</feature>
<dbReference type="PROSITE" id="PS51012">
    <property type="entry name" value="ABC_TM2"/>
    <property type="match status" value="1"/>
</dbReference>
<organism evidence="13 14">
    <name type="scientific">Candidatus Entotheonella gemina</name>
    <dbReference type="NCBI Taxonomy" id="1429439"/>
    <lineage>
        <taxon>Bacteria</taxon>
        <taxon>Pseudomonadati</taxon>
        <taxon>Nitrospinota/Tectimicrobiota group</taxon>
        <taxon>Candidatus Tectimicrobiota</taxon>
        <taxon>Candidatus Entotheonellia</taxon>
        <taxon>Candidatus Entotheonellales</taxon>
        <taxon>Candidatus Entotheonellaceae</taxon>
        <taxon>Candidatus Entotheonella</taxon>
    </lineage>
</organism>
<dbReference type="GO" id="GO:0043190">
    <property type="term" value="C:ATP-binding cassette (ABC) transporter complex"/>
    <property type="evidence" value="ECO:0007669"/>
    <property type="project" value="InterPro"/>
</dbReference>
<accession>W4M7T4</accession>
<dbReference type="AlphaFoldDB" id="W4M7T4"/>
<dbReference type="Proteomes" id="UP000019140">
    <property type="component" value="Unassembled WGS sequence"/>
</dbReference>
<gene>
    <name evidence="13" type="ORF">ETSY2_17290</name>
</gene>
<evidence type="ECO:0000256" key="1">
    <source>
        <dbReference type="ARBA" id="ARBA00004651"/>
    </source>
</evidence>
<comment type="caution">
    <text evidence="13">The sequence shown here is derived from an EMBL/GenBank/DDBJ whole genome shotgun (WGS) entry which is preliminary data.</text>
</comment>
<dbReference type="GO" id="GO:0140359">
    <property type="term" value="F:ABC-type transporter activity"/>
    <property type="evidence" value="ECO:0007669"/>
    <property type="project" value="InterPro"/>
</dbReference>
<protein>
    <recommendedName>
        <fullName evidence="11">Transport permease protein</fullName>
    </recommendedName>
</protein>
<keyword evidence="7" id="KW-0972">Capsule biogenesis/degradation</keyword>
<evidence type="ECO:0000313" key="13">
    <source>
        <dbReference type="EMBL" id="ETX06404.1"/>
    </source>
</evidence>
<feature type="transmembrane region" description="Helical" evidence="11">
    <location>
        <begin position="198"/>
        <end position="214"/>
    </location>
</feature>
<comment type="subcellular location">
    <subcellularLocation>
        <location evidence="1 11">Cell membrane</location>
        <topology evidence="1 11">Multi-pass membrane protein</topology>
    </subcellularLocation>
</comment>
<dbReference type="PRINTS" id="PR00164">
    <property type="entry name" value="ABC2TRNSPORT"/>
</dbReference>
<evidence type="ECO:0000259" key="12">
    <source>
        <dbReference type="PROSITE" id="PS51012"/>
    </source>
</evidence>
<sequence length="283" mass="31944">MITASSSHSTASYNPYDLLRHMWHHRDLIIQLTMRELTQRYRSSYLGMLWTVINPLLMLIIYTFIFSTVFQAKWGTLHTSQGQGPGQFALTLFAGLIAFNVFSEVLNRAPGLILQAPNYVKKIIFPLEILPVVILNVALIQSLISLIILITGIVFGLGVISPMMVLLPLAYLPLLFLCAGLGWFLASLGVYVHDTGHGVVFVVQVLFFMTPIFYPIHAVPEHFRTILYLNPLTTIIDGFRHILLWDQPLTWTTWAVLTACTATLAWGGYIWFMKTKEGFADVL</sequence>
<evidence type="ECO:0000256" key="8">
    <source>
        <dbReference type="ARBA" id="ARBA00022989"/>
    </source>
</evidence>
<feature type="domain" description="ABC transmembrane type-2" evidence="12">
    <location>
        <begin position="46"/>
        <end position="275"/>
    </location>
</feature>
<dbReference type="Pfam" id="PF01061">
    <property type="entry name" value="ABC2_membrane"/>
    <property type="match status" value="1"/>
</dbReference>
<keyword evidence="4 11" id="KW-1003">Cell membrane</keyword>
<dbReference type="PANTHER" id="PTHR30413">
    <property type="entry name" value="INNER MEMBRANE TRANSPORT PERMEASE"/>
    <property type="match status" value="1"/>
</dbReference>